<organism evidence="3 4">
    <name type="scientific">Moorena producens 3L</name>
    <dbReference type="NCBI Taxonomy" id="489825"/>
    <lineage>
        <taxon>Bacteria</taxon>
        <taxon>Bacillati</taxon>
        <taxon>Cyanobacteriota</taxon>
        <taxon>Cyanophyceae</taxon>
        <taxon>Coleofasciculales</taxon>
        <taxon>Coleofasciculaceae</taxon>
        <taxon>Moorena</taxon>
    </lineage>
</organism>
<evidence type="ECO:0000313" key="4">
    <source>
        <dbReference type="Proteomes" id="UP000003959"/>
    </source>
</evidence>
<dbReference type="EMBL" id="GL890860">
    <property type="protein sequence ID" value="EGJ33193.1"/>
    <property type="molecule type" value="Genomic_DNA"/>
</dbReference>
<dbReference type="HOGENOM" id="CLU_2343610_0_0_3"/>
<evidence type="ECO:0000256" key="1">
    <source>
        <dbReference type="ARBA" id="ARBA00022614"/>
    </source>
</evidence>
<evidence type="ECO:0000313" key="3">
    <source>
        <dbReference type="EMBL" id="EGJ33193.1"/>
    </source>
</evidence>
<name>F4XQE0_9CYAN</name>
<accession>F4XQE0</accession>
<sequence>MEDNQITELTGFESLTWLHFLNLGNNQIRELSALQTGELDELYLYNNQLESIEHLYEFGDLEILDLSDNSNLTCSSLEVLQTALPSTTITLPQECVN</sequence>
<reference evidence="4" key="1">
    <citation type="journal article" date="2011" name="Proc. Natl. Acad. Sci. U.S.A.">
        <title>Genomic insights into the physiology and ecology of the marine filamentous cyanobacterium Lyngbya majuscula.</title>
        <authorList>
            <person name="Jones A.C."/>
            <person name="Monroe E.A."/>
            <person name="Podell S."/>
            <person name="Hess W.R."/>
            <person name="Klages S."/>
            <person name="Esquenazi E."/>
            <person name="Niessen S."/>
            <person name="Hoover H."/>
            <person name="Rothmann M."/>
            <person name="Lasken R.S."/>
            <person name="Yates J.R.III."/>
            <person name="Reinhardt R."/>
            <person name="Kube M."/>
            <person name="Burkart M.D."/>
            <person name="Allen E.E."/>
            <person name="Dorrestein P.C."/>
            <person name="Gerwick W.H."/>
            <person name="Gerwick L."/>
        </authorList>
    </citation>
    <scope>NUCLEOTIDE SEQUENCE [LARGE SCALE GENOMIC DNA]</scope>
    <source>
        <strain evidence="4">3L</strain>
    </source>
</reference>
<dbReference type="Pfam" id="PF12799">
    <property type="entry name" value="LRR_4"/>
    <property type="match status" value="1"/>
</dbReference>
<keyword evidence="2" id="KW-0677">Repeat</keyword>
<evidence type="ECO:0000256" key="2">
    <source>
        <dbReference type="ARBA" id="ARBA00022737"/>
    </source>
</evidence>
<gene>
    <name evidence="3" type="ORF">LYNGBM3L_44930</name>
</gene>
<keyword evidence="1" id="KW-0433">Leucine-rich repeat</keyword>
<dbReference type="AlphaFoldDB" id="F4XQE0"/>
<dbReference type="PROSITE" id="PS51450">
    <property type="entry name" value="LRR"/>
    <property type="match status" value="1"/>
</dbReference>
<proteinExistence type="predicted"/>
<dbReference type="SUPFAM" id="SSF52075">
    <property type="entry name" value="Outer arm dynein light chain 1"/>
    <property type="match status" value="1"/>
</dbReference>
<dbReference type="InterPro" id="IPR001611">
    <property type="entry name" value="Leu-rich_rpt"/>
</dbReference>
<dbReference type="PANTHER" id="PTHR15454">
    <property type="entry name" value="NISCHARIN RELATED"/>
    <property type="match status" value="1"/>
</dbReference>
<dbReference type="InterPro" id="IPR025875">
    <property type="entry name" value="Leu-rich_rpt_4"/>
</dbReference>
<keyword evidence="4" id="KW-1185">Reference proteome</keyword>
<protein>
    <recommendedName>
        <fullName evidence="5">Leucine Rich Repeat protein</fullName>
    </recommendedName>
</protein>
<dbReference type="InterPro" id="IPR032675">
    <property type="entry name" value="LRR_dom_sf"/>
</dbReference>
<dbReference type="Gene3D" id="3.80.10.10">
    <property type="entry name" value="Ribonuclease Inhibitor"/>
    <property type="match status" value="1"/>
</dbReference>
<dbReference type="RefSeq" id="WP_008182740.1">
    <property type="nucleotide sequence ID" value="NZ_GL890860.1"/>
</dbReference>
<dbReference type="Proteomes" id="UP000003959">
    <property type="component" value="Unassembled WGS sequence"/>
</dbReference>
<evidence type="ECO:0008006" key="5">
    <source>
        <dbReference type="Google" id="ProtNLM"/>
    </source>
</evidence>
<dbReference type="GO" id="GO:0005737">
    <property type="term" value="C:cytoplasm"/>
    <property type="evidence" value="ECO:0007669"/>
    <property type="project" value="TreeGrafter"/>
</dbReference>